<name>A0A507CFB6_9FUNG</name>
<sequence>MRGQNSIKLIDGLANSILRTNAVCPVWAAIPIHLGRRPTSAVVNTLTISGLRDLHDKFRQVAYGGDLSRRVRSIIRIEQIFGPMKT</sequence>
<dbReference type="VEuPathDB" id="FungiDB:SeMB42_g06840"/>
<proteinExistence type="predicted"/>
<dbReference type="EMBL" id="QEAN01000414">
    <property type="protein sequence ID" value="TPX37859.1"/>
    <property type="molecule type" value="Genomic_DNA"/>
</dbReference>
<organism evidence="1 2">
    <name type="scientific">Synchytrium endobioticum</name>
    <dbReference type="NCBI Taxonomy" id="286115"/>
    <lineage>
        <taxon>Eukaryota</taxon>
        <taxon>Fungi</taxon>
        <taxon>Fungi incertae sedis</taxon>
        <taxon>Chytridiomycota</taxon>
        <taxon>Chytridiomycota incertae sedis</taxon>
        <taxon>Chytridiomycetes</taxon>
        <taxon>Synchytriales</taxon>
        <taxon>Synchytriaceae</taxon>
        <taxon>Synchytrium</taxon>
    </lineage>
</organism>
<comment type="caution">
    <text evidence="1">The sequence shown here is derived from an EMBL/GenBank/DDBJ whole genome shotgun (WGS) entry which is preliminary data.</text>
</comment>
<reference evidence="1 2" key="1">
    <citation type="journal article" date="2019" name="Sci. Rep.">
        <title>Comparative genomics of chytrid fungi reveal insights into the obligate biotrophic and pathogenic lifestyle of Synchytrium endobioticum.</title>
        <authorList>
            <person name="van de Vossenberg B.T.L.H."/>
            <person name="Warris S."/>
            <person name="Nguyen H.D.T."/>
            <person name="van Gent-Pelzer M.P.E."/>
            <person name="Joly D.L."/>
            <person name="van de Geest H.C."/>
            <person name="Bonants P.J.M."/>
            <person name="Smith D.S."/>
            <person name="Levesque C.A."/>
            <person name="van der Lee T.A.J."/>
        </authorList>
    </citation>
    <scope>NUCLEOTIDE SEQUENCE [LARGE SCALE GENOMIC DNA]</scope>
    <source>
        <strain evidence="1 2">MB42</strain>
    </source>
</reference>
<dbReference type="AlphaFoldDB" id="A0A507CFB6"/>
<evidence type="ECO:0000313" key="1">
    <source>
        <dbReference type="EMBL" id="TPX37859.1"/>
    </source>
</evidence>
<protein>
    <submittedName>
        <fullName evidence="1">Uncharacterized protein</fullName>
    </submittedName>
</protein>
<gene>
    <name evidence="1" type="ORF">SeMB42_g06840</name>
</gene>
<keyword evidence="2" id="KW-1185">Reference proteome</keyword>
<accession>A0A507CFB6</accession>
<evidence type="ECO:0000313" key="2">
    <source>
        <dbReference type="Proteomes" id="UP000317494"/>
    </source>
</evidence>
<dbReference type="Proteomes" id="UP000317494">
    <property type="component" value="Unassembled WGS sequence"/>
</dbReference>